<evidence type="ECO:0000256" key="2">
    <source>
        <dbReference type="SAM" id="Phobius"/>
    </source>
</evidence>
<evidence type="ECO:0000256" key="1">
    <source>
        <dbReference type="SAM" id="MobiDB-lite"/>
    </source>
</evidence>
<dbReference type="AlphaFoldDB" id="A0A2M8MAY8"/>
<organism evidence="4 5">
    <name type="scientific">Prevotella intermedia</name>
    <dbReference type="NCBI Taxonomy" id="28131"/>
    <lineage>
        <taxon>Bacteria</taxon>
        <taxon>Pseudomonadati</taxon>
        <taxon>Bacteroidota</taxon>
        <taxon>Bacteroidia</taxon>
        <taxon>Bacteroidales</taxon>
        <taxon>Prevotellaceae</taxon>
        <taxon>Prevotella</taxon>
    </lineage>
</organism>
<feature type="domain" description="Cpl-7 lysozyme C-terminal" evidence="3">
    <location>
        <begin position="199"/>
        <end position="237"/>
    </location>
</feature>
<evidence type="ECO:0000259" key="3">
    <source>
        <dbReference type="SMART" id="SM01095"/>
    </source>
</evidence>
<dbReference type="Pfam" id="PF08230">
    <property type="entry name" value="CW_7"/>
    <property type="match status" value="1"/>
</dbReference>
<feature type="compositionally biased region" description="Low complexity" evidence="1">
    <location>
        <begin position="143"/>
        <end position="156"/>
    </location>
</feature>
<dbReference type="Proteomes" id="UP000228641">
    <property type="component" value="Unassembled WGS sequence"/>
</dbReference>
<comment type="caution">
    <text evidence="4">The sequence shown here is derived from an EMBL/GenBank/DDBJ whole genome shotgun (WGS) entry which is preliminary data.</text>
</comment>
<dbReference type="SMART" id="SM01095">
    <property type="entry name" value="Cpl-7"/>
    <property type="match status" value="1"/>
</dbReference>
<protein>
    <recommendedName>
        <fullName evidence="3">Cpl-7 lysozyme C-terminal domain-containing protein</fullName>
    </recommendedName>
</protein>
<dbReference type="EMBL" id="PGGD01000001">
    <property type="protein sequence ID" value="PJF01392.1"/>
    <property type="molecule type" value="Genomic_DNA"/>
</dbReference>
<reference evidence="4 5" key="1">
    <citation type="submission" date="2017-11" db="EMBL/GenBank/DDBJ databases">
        <title>Genome sequencing of Prevotella intermedia KCOM 1779.</title>
        <authorList>
            <person name="Kook J.-K."/>
            <person name="Park S.-N."/>
            <person name="Lim Y.K."/>
        </authorList>
    </citation>
    <scope>NUCLEOTIDE SEQUENCE [LARGE SCALE GENOMIC DNA]</scope>
    <source>
        <strain evidence="4 5">KCOM 1779</strain>
    </source>
</reference>
<proteinExistence type="predicted"/>
<feature type="compositionally biased region" description="Basic residues" evidence="1">
    <location>
        <begin position="1"/>
        <end position="10"/>
    </location>
</feature>
<evidence type="ECO:0000313" key="4">
    <source>
        <dbReference type="EMBL" id="PJF01392.1"/>
    </source>
</evidence>
<accession>A0A2M8MAY8</accession>
<dbReference type="RefSeq" id="WP_100190139.1">
    <property type="nucleotide sequence ID" value="NZ_PGGD01000001.1"/>
</dbReference>
<name>A0A2M8MAY8_PREIN</name>
<feature type="region of interest" description="Disordered" evidence="1">
    <location>
        <begin position="79"/>
        <end position="199"/>
    </location>
</feature>
<gene>
    <name evidence="4" type="ORF">CUB97_09255</name>
</gene>
<evidence type="ECO:0000313" key="5">
    <source>
        <dbReference type="Proteomes" id="UP000228641"/>
    </source>
</evidence>
<keyword evidence="2" id="KW-0812">Transmembrane</keyword>
<dbReference type="InterPro" id="IPR013168">
    <property type="entry name" value="Cpl_7_lyso_C"/>
</dbReference>
<keyword evidence="2" id="KW-0472">Membrane</keyword>
<feature type="region of interest" description="Disordered" evidence="1">
    <location>
        <begin position="1"/>
        <end position="57"/>
    </location>
</feature>
<feature type="transmembrane region" description="Helical" evidence="2">
    <location>
        <begin position="59"/>
        <end position="77"/>
    </location>
</feature>
<keyword evidence="2" id="KW-1133">Transmembrane helix</keyword>
<feature type="compositionally biased region" description="Polar residues" evidence="1">
    <location>
        <begin position="164"/>
        <end position="189"/>
    </location>
</feature>
<sequence>MVSIKHKVTIKTKTAQEDTPAAVESPAVTLKRKQPEVANEPTKVAPVPETPKKSNKGKIIGGVAAAAAILAGVYFFGIKGDDKTGDDVTPPTEQIAQARDATQPEATTQTDVPEEGTAEESGAASDAPETVSPAEASDAPAKTGTDQTQTPTQPTEQKADKPSSVASSSTKPVQQAQSPKNNATTSQIAAASAPIGGDVAENAKRVIRGDFGNGQERKDKLGSAYAEIQSKVNEMYRQGLVY</sequence>